<keyword evidence="3" id="KW-0378">Hydrolase</keyword>
<feature type="binding site" evidence="8">
    <location>
        <position position="233"/>
    </location>
    <ligand>
        <name>substrate</name>
    </ligand>
</feature>
<keyword evidence="6" id="KW-0961">Cell wall biogenesis/degradation</keyword>
<dbReference type="Pfam" id="PF00768">
    <property type="entry name" value="Peptidase_S11"/>
    <property type="match status" value="1"/>
</dbReference>
<dbReference type="GO" id="GO:0009252">
    <property type="term" value="P:peptidoglycan biosynthetic process"/>
    <property type="evidence" value="ECO:0007669"/>
    <property type="project" value="UniProtKB-KW"/>
</dbReference>
<evidence type="ECO:0000256" key="7">
    <source>
        <dbReference type="PIRSR" id="PIRSR618044-1"/>
    </source>
</evidence>
<gene>
    <name evidence="11" type="ORF">HII30_00200</name>
</gene>
<evidence type="ECO:0000256" key="6">
    <source>
        <dbReference type="ARBA" id="ARBA00023316"/>
    </source>
</evidence>
<dbReference type="EMBL" id="JABBPN010000001">
    <property type="protein sequence ID" value="NMO94207.1"/>
    <property type="molecule type" value="Genomic_DNA"/>
</dbReference>
<evidence type="ECO:0000256" key="5">
    <source>
        <dbReference type="ARBA" id="ARBA00022984"/>
    </source>
</evidence>
<name>A0A848M079_PAELE</name>
<proteinExistence type="inferred from homology"/>
<evidence type="ECO:0000259" key="10">
    <source>
        <dbReference type="Pfam" id="PF00768"/>
    </source>
</evidence>
<accession>A0A848M079</accession>
<feature type="active site" description="Acyl-ester intermediate" evidence="7">
    <location>
        <position position="64"/>
    </location>
</feature>
<evidence type="ECO:0000313" key="11">
    <source>
        <dbReference type="EMBL" id="NMO94207.1"/>
    </source>
</evidence>
<keyword evidence="11" id="KW-0645">Protease</keyword>
<dbReference type="RefSeq" id="WP_169502915.1">
    <property type="nucleotide sequence ID" value="NZ_JABBPN010000001.1"/>
</dbReference>
<dbReference type="PANTHER" id="PTHR21581:SF11">
    <property type="entry name" value="D-ALANYL-D-ALANINE CARBOXYPEPTIDASE DACA"/>
    <property type="match status" value="1"/>
</dbReference>
<evidence type="ECO:0000256" key="1">
    <source>
        <dbReference type="ARBA" id="ARBA00007164"/>
    </source>
</evidence>
<feature type="active site" evidence="7">
    <location>
        <position position="124"/>
    </location>
</feature>
<dbReference type="GO" id="GO:0009002">
    <property type="term" value="F:serine-type D-Ala-D-Ala carboxypeptidase activity"/>
    <property type="evidence" value="ECO:0007669"/>
    <property type="project" value="InterPro"/>
</dbReference>
<dbReference type="GO" id="GO:0071555">
    <property type="term" value="P:cell wall organization"/>
    <property type="evidence" value="ECO:0007669"/>
    <property type="project" value="UniProtKB-KW"/>
</dbReference>
<protein>
    <submittedName>
        <fullName evidence="11">D-alanyl-D-alanine carboxypeptidase</fullName>
    </submittedName>
</protein>
<evidence type="ECO:0000256" key="8">
    <source>
        <dbReference type="PIRSR" id="PIRSR618044-2"/>
    </source>
</evidence>
<sequence>MKNRWLWIVILILCMIPAGLFLTANIEPVGREPEVEAKAVVLIDADSGRILFSRNGDTPLPPASMSKLMTELLILDEIKAGHLNWDEGVVVNRHASHAKGVRLPLQEGDVLTVRELFQSLAVYSADDAAAALAEHTAGSQDRFIQEMNRKAKELGLSNQTFFQKKAGIAETTMTAKDTARLAAHLISQYPEVLNTSSKTQIKLAGRDVYLSSSNWMLPSLAGPYSYEGTDGLKAGFSEQAGYCFTGTAEQGGTRLIAVVLGADSREARFEETRKLFDYGFTKSLTWKERLNHWFREDPVSAALSR</sequence>
<evidence type="ECO:0000256" key="3">
    <source>
        <dbReference type="ARBA" id="ARBA00022801"/>
    </source>
</evidence>
<comment type="caution">
    <text evidence="11">The sequence shown here is derived from an EMBL/GenBank/DDBJ whole genome shotgun (WGS) entry which is preliminary data.</text>
</comment>
<comment type="similarity">
    <text evidence="1 9">Belongs to the peptidase S11 family.</text>
</comment>
<dbReference type="GO" id="GO:0008360">
    <property type="term" value="P:regulation of cell shape"/>
    <property type="evidence" value="ECO:0007669"/>
    <property type="project" value="UniProtKB-KW"/>
</dbReference>
<keyword evidence="2" id="KW-0732">Signal</keyword>
<dbReference type="InterPro" id="IPR012338">
    <property type="entry name" value="Beta-lactam/transpept-like"/>
</dbReference>
<evidence type="ECO:0000313" key="12">
    <source>
        <dbReference type="Proteomes" id="UP000565468"/>
    </source>
</evidence>
<dbReference type="PRINTS" id="PR00725">
    <property type="entry name" value="DADACBPTASE1"/>
</dbReference>
<dbReference type="InterPro" id="IPR001967">
    <property type="entry name" value="Peptidase_S11_N"/>
</dbReference>
<feature type="active site" description="Proton acceptor" evidence="7">
    <location>
        <position position="67"/>
    </location>
</feature>
<reference evidence="11 12" key="1">
    <citation type="submission" date="2020-04" db="EMBL/GenBank/DDBJ databases">
        <title>Paenibacillus algicola sp. nov., a novel marine bacterium producing alginate lyase.</title>
        <authorList>
            <person name="Huang H."/>
        </authorList>
    </citation>
    <scope>NUCLEOTIDE SEQUENCE [LARGE SCALE GENOMIC DNA]</scope>
    <source>
        <strain evidence="11 12">L7-75</strain>
    </source>
</reference>
<dbReference type="AlphaFoldDB" id="A0A848M079"/>
<evidence type="ECO:0000256" key="2">
    <source>
        <dbReference type="ARBA" id="ARBA00022729"/>
    </source>
</evidence>
<dbReference type="Gene3D" id="3.40.710.10">
    <property type="entry name" value="DD-peptidase/beta-lactamase superfamily"/>
    <property type="match status" value="1"/>
</dbReference>
<dbReference type="PANTHER" id="PTHR21581">
    <property type="entry name" value="D-ALANYL-D-ALANINE CARBOXYPEPTIDASE"/>
    <property type="match status" value="1"/>
</dbReference>
<dbReference type="InterPro" id="IPR018044">
    <property type="entry name" value="Peptidase_S11"/>
</dbReference>
<dbReference type="Proteomes" id="UP000565468">
    <property type="component" value="Unassembled WGS sequence"/>
</dbReference>
<feature type="domain" description="Peptidase S11 D-alanyl-D-alanine carboxypeptidase A N-terminal" evidence="10">
    <location>
        <begin position="32"/>
        <end position="263"/>
    </location>
</feature>
<evidence type="ECO:0000256" key="4">
    <source>
        <dbReference type="ARBA" id="ARBA00022960"/>
    </source>
</evidence>
<evidence type="ECO:0000256" key="9">
    <source>
        <dbReference type="RuleBase" id="RU004016"/>
    </source>
</evidence>
<keyword evidence="4" id="KW-0133">Cell shape</keyword>
<keyword evidence="12" id="KW-1185">Reference proteome</keyword>
<organism evidence="11 12">
    <name type="scientific">Paenibacillus lemnae</name>
    <dbReference type="NCBI Taxonomy" id="1330551"/>
    <lineage>
        <taxon>Bacteria</taxon>
        <taxon>Bacillati</taxon>
        <taxon>Bacillota</taxon>
        <taxon>Bacilli</taxon>
        <taxon>Bacillales</taxon>
        <taxon>Paenibacillaceae</taxon>
        <taxon>Paenibacillus</taxon>
    </lineage>
</organism>
<keyword evidence="5" id="KW-0573">Peptidoglycan synthesis</keyword>
<keyword evidence="11" id="KW-0121">Carboxypeptidase</keyword>
<dbReference type="SUPFAM" id="SSF56601">
    <property type="entry name" value="beta-lactamase/transpeptidase-like"/>
    <property type="match status" value="1"/>
</dbReference>
<dbReference type="GO" id="GO:0006508">
    <property type="term" value="P:proteolysis"/>
    <property type="evidence" value="ECO:0007669"/>
    <property type="project" value="InterPro"/>
</dbReference>